<dbReference type="AlphaFoldDB" id="A0A9P7K387"/>
<evidence type="ECO:0000259" key="2">
    <source>
        <dbReference type="PROSITE" id="PS50011"/>
    </source>
</evidence>
<dbReference type="Proteomes" id="UP000717328">
    <property type="component" value="Unassembled WGS sequence"/>
</dbReference>
<evidence type="ECO:0000313" key="3">
    <source>
        <dbReference type="EMBL" id="KAG5634665.1"/>
    </source>
</evidence>
<reference evidence="3" key="2">
    <citation type="submission" date="2021-10" db="EMBL/GenBank/DDBJ databases">
        <title>Phylogenomics reveals ancestral predisposition of the termite-cultivated fungus Termitomyces towards a domesticated lifestyle.</title>
        <authorList>
            <person name="Auxier B."/>
            <person name="Grum-Grzhimaylo A."/>
            <person name="Cardenas M.E."/>
            <person name="Lodge J.D."/>
            <person name="Laessoe T."/>
            <person name="Pedersen O."/>
            <person name="Smith M.E."/>
            <person name="Kuyper T.W."/>
            <person name="Franco-Molano E.A."/>
            <person name="Baroni T.J."/>
            <person name="Aanen D.K."/>
        </authorList>
    </citation>
    <scope>NUCLEOTIDE SEQUENCE</scope>
    <source>
        <strain evidence="3">D49</strain>
    </source>
</reference>
<dbReference type="OrthoDB" id="3257280at2759"/>
<dbReference type="EMBL" id="JABCKI010006317">
    <property type="protein sequence ID" value="KAG5634665.1"/>
    <property type="molecule type" value="Genomic_DNA"/>
</dbReference>
<dbReference type="GO" id="GO:0004674">
    <property type="term" value="F:protein serine/threonine kinase activity"/>
    <property type="evidence" value="ECO:0007669"/>
    <property type="project" value="TreeGrafter"/>
</dbReference>
<dbReference type="Gene3D" id="1.10.510.10">
    <property type="entry name" value="Transferase(Phosphotransferase) domain 1"/>
    <property type="match status" value="1"/>
</dbReference>
<dbReference type="GO" id="GO:0005524">
    <property type="term" value="F:ATP binding"/>
    <property type="evidence" value="ECO:0007669"/>
    <property type="project" value="InterPro"/>
</dbReference>
<accession>A0A9P7K387</accession>
<comment type="caution">
    <text evidence="3">The sequence shown here is derived from an EMBL/GenBank/DDBJ whole genome shotgun (WGS) entry which is preliminary data.</text>
</comment>
<evidence type="ECO:0000313" key="4">
    <source>
        <dbReference type="Proteomes" id="UP000717328"/>
    </source>
</evidence>
<feature type="compositionally biased region" description="Acidic residues" evidence="1">
    <location>
        <begin position="216"/>
        <end position="230"/>
    </location>
</feature>
<dbReference type="InterPro" id="IPR051681">
    <property type="entry name" value="Ser/Thr_Kinases-Pseudokinases"/>
</dbReference>
<organism evidence="3 4">
    <name type="scientific">Sphagnurus paluster</name>
    <dbReference type="NCBI Taxonomy" id="117069"/>
    <lineage>
        <taxon>Eukaryota</taxon>
        <taxon>Fungi</taxon>
        <taxon>Dikarya</taxon>
        <taxon>Basidiomycota</taxon>
        <taxon>Agaricomycotina</taxon>
        <taxon>Agaricomycetes</taxon>
        <taxon>Agaricomycetidae</taxon>
        <taxon>Agaricales</taxon>
        <taxon>Tricholomatineae</taxon>
        <taxon>Lyophyllaceae</taxon>
        <taxon>Sphagnurus</taxon>
    </lineage>
</organism>
<dbReference type="PROSITE" id="PS50011">
    <property type="entry name" value="PROTEIN_KINASE_DOM"/>
    <property type="match status" value="1"/>
</dbReference>
<proteinExistence type="predicted"/>
<sequence>MEFRLVSGYWFGYSGSTVSFKWNKLEPGCAENMALKYQDPLNPPDYKDKILAVIDKSVNGNVNLILDTLNGSTIIKPGDPPEEIIYPHIPEVLATLPRVSISMLLKCPVKICHPRVTLVTVVKRHESGPMDLLLEEIVHLHSLRSSHILELSFIVTDSSGLHFRGYLIPFLPAGTLKDVFDDLLKVGLADIDTTVHREDPVGVRDSSQPEVLNDNKEEDDLIDPFEDEGPTDPRQVTLASKSSSITTTTSDLAHVAGESFTCKLSWPLKLRWAIEVTSGVADLHESGAYGCDIKTQNILLGRDGCLKLIDVAPQIGITERYAAPDAYKAWSTNLRNPPLVEAPTDVFALGLVLWQIAEEVSRFRRPWQELHNSPRVVWGTRPDATPQWYRDLVESCLEEDPNNRPTAKEMLGALKADRE</sequence>
<dbReference type="PANTHER" id="PTHR44329:SF289">
    <property type="entry name" value="SERINE_THREONINE-PROTEIN KINASE VIK"/>
    <property type="match status" value="1"/>
</dbReference>
<dbReference type="InterPro" id="IPR000719">
    <property type="entry name" value="Prot_kinase_dom"/>
</dbReference>
<dbReference type="SUPFAM" id="SSF56112">
    <property type="entry name" value="Protein kinase-like (PK-like)"/>
    <property type="match status" value="1"/>
</dbReference>
<dbReference type="Pfam" id="PF00069">
    <property type="entry name" value="Pkinase"/>
    <property type="match status" value="1"/>
</dbReference>
<evidence type="ECO:0000256" key="1">
    <source>
        <dbReference type="SAM" id="MobiDB-lite"/>
    </source>
</evidence>
<name>A0A9P7K387_9AGAR</name>
<dbReference type="SMART" id="SM00220">
    <property type="entry name" value="S_TKc"/>
    <property type="match status" value="1"/>
</dbReference>
<feature type="region of interest" description="Disordered" evidence="1">
    <location>
        <begin position="199"/>
        <end position="236"/>
    </location>
</feature>
<reference evidence="3" key="1">
    <citation type="submission" date="2021-02" db="EMBL/GenBank/DDBJ databases">
        <authorList>
            <person name="Nieuwenhuis M."/>
            <person name="Van De Peppel L.J.J."/>
        </authorList>
    </citation>
    <scope>NUCLEOTIDE SEQUENCE</scope>
    <source>
        <strain evidence="3">D49</strain>
    </source>
</reference>
<dbReference type="PANTHER" id="PTHR44329">
    <property type="entry name" value="SERINE/THREONINE-PROTEIN KINASE TNNI3K-RELATED"/>
    <property type="match status" value="1"/>
</dbReference>
<feature type="region of interest" description="Disordered" evidence="1">
    <location>
        <begin position="400"/>
        <end position="419"/>
    </location>
</feature>
<protein>
    <recommendedName>
        <fullName evidence="2">Protein kinase domain-containing protein</fullName>
    </recommendedName>
</protein>
<gene>
    <name evidence="3" type="ORF">H0H81_001209</name>
</gene>
<dbReference type="InterPro" id="IPR011009">
    <property type="entry name" value="Kinase-like_dom_sf"/>
</dbReference>
<feature type="domain" description="Protein kinase" evidence="2">
    <location>
        <begin position="48"/>
        <end position="419"/>
    </location>
</feature>
<keyword evidence="4" id="KW-1185">Reference proteome</keyword>